<keyword evidence="8" id="KW-1185">Reference proteome</keyword>
<evidence type="ECO:0000259" key="6">
    <source>
        <dbReference type="PROSITE" id="PS50893"/>
    </source>
</evidence>
<dbReference type="EMBL" id="BJZT01000045">
    <property type="protein sequence ID" value="GEP01564.1"/>
    <property type="molecule type" value="Genomic_DNA"/>
</dbReference>
<evidence type="ECO:0000256" key="3">
    <source>
        <dbReference type="ARBA" id="ARBA00022458"/>
    </source>
</evidence>
<dbReference type="SUPFAM" id="SSF52540">
    <property type="entry name" value="P-loop containing nucleoside triphosphate hydrolases"/>
    <property type="match status" value="1"/>
</dbReference>
<feature type="domain" description="ABC transporter" evidence="6">
    <location>
        <begin position="24"/>
        <end position="254"/>
    </location>
</feature>
<comment type="similarity">
    <text evidence="1">Belongs to the ABC transporter superfamily.</text>
</comment>
<dbReference type="Gene3D" id="3.40.50.300">
    <property type="entry name" value="P-loop containing nucleotide triphosphate hydrolases"/>
    <property type="match status" value="1"/>
</dbReference>
<name>A0A512IV34_9HYPH</name>
<evidence type="ECO:0000313" key="8">
    <source>
        <dbReference type="Proteomes" id="UP000321258"/>
    </source>
</evidence>
<organism evidence="7 8">
    <name type="scientific">Methylobacterium haplocladii</name>
    <dbReference type="NCBI Taxonomy" id="1176176"/>
    <lineage>
        <taxon>Bacteria</taxon>
        <taxon>Pseudomonadati</taxon>
        <taxon>Pseudomonadota</taxon>
        <taxon>Alphaproteobacteria</taxon>
        <taxon>Hyphomicrobiales</taxon>
        <taxon>Methylobacteriaceae</taxon>
        <taxon>Methylobacterium</taxon>
    </lineage>
</organism>
<keyword evidence="3" id="KW-0536">Nodulation</keyword>
<protein>
    <submittedName>
        <fullName evidence="7">ABC transporter ATP-binding protein</fullName>
    </submittedName>
</protein>
<dbReference type="SMART" id="SM00382">
    <property type="entry name" value="AAA"/>
    <property type="match status" value="1"/>
</dbReference>
<evidence type="ECO:0000256" key="1">
    <source>
        <dbReference type="ARBA" id="ARBA00005417"/>
    </source>
</evidence>
<sequence>MSRRRRRRQAGLEMSADPREGAALDIADVSHHFGQRAALSNVSLQVGRGRFTALLGPNGAGKTTLFSVVTRLYSNQNGRVSILGHPLDREPSRALARLGVVFQARTLDTDLTVAQNLFYHASLHGIARRAARDRIDVLLNRVGLADRRNDKIRTLSGGQSRRIEIARSLIHEPRLLLLDEPTVGLDLESRADIVGIVRALVREEGLSVLWATHIFEEISSEDDVVVLHKGRIVARGLAGQIGTAGETLEATFRRLVAEPVKGASPKVAA</sequence>
<dbReference type="Proteomes" id="UP000321258">
    <property type="component" value="Unassembled WGS sequence"/>
</dbReference>
<dbReference type="PROSITE" id="PS50893">
    <property type="entry name" value="ABC_TRANSPORTER_2"/>
    <property type="match status" value="1"/>
</dbReference>
<dbReference type="Pfam" id="PF00005">
    <property type="entry name" value="ABC_tran"/>
    <property type="match status" value="1"/>
</dbReference>
<proteinExistence type="inferred from homology"/>
<evidence type="ECO:0000256" key="5">
    <source>
        <dbReference type="ARBA" id="ARBA00022840"/>
    </source>
</evidence>
<dbReference type="InterPro" id="IPR050763">
    <property type="entry name" value="ABC_transporter_ATP-binding"/>
</dbReference>
<keyword evidence="5 7" id="KW-0067">ATP-binding</keyword>
<evidence type="ECO:0000256" key="4">
    <source>
        <dbReference type="ARBA" id="ARBA00022741"/>
    </source>
</evidence>
<dbReference type="InterPro" id="IPR017871">
    <property type="entry name" value="ABC_transporter-like_CS"/>
</dbReference>
<dbReference type="GO" id="GO:0005524">
    <property type="term" value="F:ATP binding"/>
    <property type="evidence" value="ECO:0007669"/>
    <property type="project" value="UniProtKB-KW"/>
</dbReference>
<dbReference type="PROSITE" id="PS00211">
    <property type="entry name" value="ABC_TRANSPORTER_1"/>
    <property type="match status" value="1"/>
</dbReference>
<accession>A0A512IV34</accession>
<dbReference type="InterPro" id="IPR003593">
    <property type="entry name" value="AAA+_ATPase"/>
</dbReference>
<reference evidence="7 8" key="1">
    <citation type="submission" date="2019-07" db="EMBL/GenBank/DDBJ databases">
        <title>Whole genome shotgun sequence of Methylobacterium haplocladii NBRC 107714.</title>
        <authorList>
            <person name="Hosoyama A."/>
            <person name="Uohara A."/>
            <person name="Ohji S."/>
            <person name="Ichikawa N."/>
        </authorList>
    </citation>
    <scope>NUCLEOTIDE SEQUENCE [LARGE SCALE GENOMIC DNA]</scope>
    <source>
        <strain evidence="7 8">NBRC 107714</strain>
    </source>
</reference>
<gene>
    <name evidence="7" type="ORF">MHA02_39510</name>
</gene>
<keyword evidence="4" id="KW-0547">Nucleotide-binding</keyword>
<keyword evidence="2" id="KW-0813">Transport</keyword>
<dbReference type="GO" id="GO:0016887">
    <property type="term" value="F:ATP hydrolysis activity"/>
    <property type="evidence" value="ECO:0007669"/>
    <property type="project" value="InterPro"/>
</dbReference>
<dbReference type="PANTHER" id="PTHR42711:SF5">
    <property type="entry name" value="ABC TRANSPORTER ATP-BINDING PROTEIN NATA"/>
    <property type="match status" value="1"/>
</dbReference>
<evidence type="ECO:0000313" key="7">
    <source>
        <dbReference type="EMBL" id="GEP01564.1"/>
    </source>
</evidence>
<evidence type="ECO:0000256" key="2">
    <source>
        <dbReference type="ARBA" id="ARBA00022448"/>
    </source>
</evidence>
<dbReference type="InterPro" id="IPR003439">
    <property type="entry name" value="ABC_transporter-like_ATP-bd"/>
</dbReference>
<dbReference type="AlphaFoldDB" id="A0A512IV34"/>
<dbReference type="InterPro" id="IPR027417">
    <property type="entry name" value="P-loop_NTPase"/>
</dbReference>
<dbReference type="NCBIfam" id="TIGR03864">
    <property type="entry name" value="PQQ_ABC_ATP"/>
    <property type="match status" value="1"/>
</dbReference>
<dbReference type="InterPro" id="IPR022467">
    <property type="entry name" value="ABC_transprt_ATP-bd_su_PQQ"/>
</dbReference>
<comment type="caution">
    <text evidence="7">The sequence shown here is derived from an EMBL/GenBank/DDBJ whole genome shotgun (WGS) entry which is preliminary data.</text>
</comment>
<dbReference type="PANTHER" id="PTHR42711">
    <property type="entry name" value="ABC TRANSPORTER ATP-BINDING PROTEIN"/>
    <property type="match status" value="1"/>
</dbReference>